<sequence>MLNIKEISIKIIEKLMAWICLLQERTNSANLITVHMLETVRRRTDRRRAGVRVSGRAEEPTDRQKDRLMEEQTDRHTGRQRGGKKSMVISV</sequence>
<dbReference type="Proteomes" id="UP000828390">
    <property type="component" value="Unassembled WGS sequence"/>
</dbReference>
<feature type="region of interest" description="Disordered" evidence="1">
    <location>
        <begin position="48"/>
        <end position="91"/>
    </location>
</feature>
<accession>A0A9D4ICB3</accession>
<reference evidence="2" key="1">
    <citation type="journal article" date="2019" name="bioRxiv">
        <title>The Genome of the Zebra Mussel, Dreissena polymorpha: A Resource for Invasive Species Research.</title>
        <authorList>
            <person name="McCartney M.A."/>
            <person name="Auch B."/>
            <person name="Kono T."/>
            <person name="Mallez S."/>
            <person name="Zhang Y."/>
            <person name="Obille A."/>
            <person name="Becker A."/>
            <person name="Abrahante J.E."/>
            <person name="Garbe J."/>
            <person name="Badalamenti J.P."/>
            <person name="Herman A."/>
            <person name="Mangelson H."/>
            <person name="Liachko I."/>
            <person name="Sullivan S."/>
            <person name="Sone E.D."/>
            <person name="Koren S."/>
            <person name="Silverstein K.A.T."/>
            <person name="Beckman K.B."/>
            <person name="Gohl D.M."/>
        </authorList>
    </citation>
    <scope>NUCLEOTIDE SEQUENCE</scope>
    <source>
        <strain evidence="2">Duluth1</strain>
        <tissue evidence="2">Whole animal</tissue>
    </source>
</reference>
<name>A0A9D4ICB3_DREPO</name>
<proteinExistence type="predicted"/>
<evidence type="ECO:0000313" key="3">
    <source>
        <dbReference type="Proteomes" id="UP000828390"/>
    </source>
</evidence>
<evidence type="ECO:0000313" key="2">
    <source>
        <dbReference type="EMBL" id="KAH3754733.1"/>
    </source>
</evidence>
<feature type="compositionally biased region" description="Basic and acidic residues" evidence="1">
    <location>
        <begin position="55"/>
        <end position="77"/>
    </location>
</feature>
<dbReference type="EMBL" id="JAIWYP010000010">
    <property type="protein sequence ID" value="KAH3754733.1"/>
    <property type="molecule type" value="Genomic_DNA"/>
</dbReference>
<keyword evidence="3" id="KW-1185">Reference proteome</keyword>
<reference evidence="2" key="2">
    <citation type="submission" date="2020-11" db="EMBL/GenBank/DDBJ databases">
        <authorList>
            <person name="McCartney M.A."/>
            <person name="Auch B."/>
            <person name="Kono T."/>
            <person name="Mallez S."/>
            <person name="Becker A."/>
            <person name="Gohl D.M."/>
            <person name="Silverstein K.A.T."/>
            <person name="Koren S."/>
            <person name="Bechman K.B."/>
            <person name="Herman A."/>
            <person name="Abrahante J.E."/>
            <person name="Garbe J."/>
        </authorList>
    </citation>
    <scope>NUCLEOTIDE SEQUENCE</scope>
    <source>
        <strain evidence="2">Duluth1</strain>
        <tissue evidence="2">Whole animal</tissue>
    </source>
</reference>
<protein>
    <submittedName>
        <fullName evidence="2">Uncharacterized protein</fullName>
    </submittedName>
</protein>
<gene>
    <name evidence="2" type="ORF">DPMN_189414</name>
</gene>
<evidence type="ECO:0000256" key="1">
    <source>
        <dbReference type="SAM" id="MobiDB-lite"/>
    </source>
</evidence>
<organism evidence="2 3">
    <name type="scientific">Dreissena polymorpha</name>
    <name type="common">Zebra mussel</name>
    <name type="synonym">Mytilus polymorpha</name>
    <dbReference type="NCBI Taxonomy" id="45954"/>
    <lineage>
        <taxon>Eukaryota</taxon>
        <taxon>Metazoa</taxon>
        <taxon>Spiralia</taxon>
        <taxon>Lophotrochozoa</taxon>
        <taxon>Mollusca</taxon>
        <taxon>Bivalvia</taxon>
        <taxon>Autobranchia</taxon>
        <taxon>Heteroconchia</taxon>
        <taxon>Euheterodonta</taxon>
        <taxon>Imparidentia</taxon>
        <taxon>Neoheterodontei</taxon>
        <taxon>Myida</taxon>
        <taxon>Dreissenoidea</taxon>
        <taxon>Dreissenidae</taxon>
        <taxon>Dreissena</taxon>
    </lineage>
</organism>
<comment type="caution">
    <text evidence="2">The sequence shown here is derived from an EMBL/GenBank/DDBJ whole genome shotgun (WGS) entry which is preliminary data.</text>
</comment>
<dbReference type="AlphaFoldDB" id="A0A9D4ICB3"/>